<comment type="caution">
    <text evidence="3">The sequence shown here is derived from an EMBL/GenBank/DDBJ whole genome shotgun (WGS) entry which is preliminary data.</text>
</comment>
<dbReference type="InterPro" id="IPR010559">
    <property type="entry name" value="Sig_transdc_His_kin_internal"/>
</dbReference>
<evidence type="ECO:0000313" key="4">
    <source>
        <dbReference type="Proteomes" id="UP000218831"/>
    </source>
</evidence>
<evidence type="ECO:0000313" key="3">
    <source>
        <dbReference type="EMBL" id="PAU93691.1"/>
    </source>
</evidence>
<dbReference type="GO" id="GO:0000155">
    <property type="term" value="F:phosphorelay sensor kinase activity"/>
    <property type="evidence" value="ECO:0007669"/>
    <property type="project" value="InterPro"/>
</dbReference>
<sequence length="366" mass="41953">MSTDFDSLELRLEKPQLSTRGVGLALFVAFLYLLFYTAIISNVEEVPLLAAFLSSTLSTSIKVLLLFGSWYLIIRELYEVSGWVKLMIHVFTGLVFTVGWFYSYLWIFDLLFGLEFLEGSGFLEEKVWIMSSAYFEYAITFSVIHIMDSMKKLRLREQQAAELRELSNRQQIANLKAQLNPHFLFNTLNSINAMVSKDVDQTRDMITGLSDMLRYSIRSFEKDRVALSEELDFVRQYLELEKHRYGDRLKYSIALDEDLSNVEIPPMIIQPIVENAVKHGIAPTEEGGEVNISISHDGKEMMISVEDTGRGLDDPEEIRSSDGIGVRNTDEHLQKRYGHQSKLQFKSLNPHGTKVWFKIPLGGQHS</sequence>
<keyword evidence="1" id="KW-0812">Transmembrane</keyword>
<dbReference type="Proteomes" id="UP000218831">
    <property type="component" value="Unassembled WGS sequence"/>
</dbReference>
<feature type="transmembrane region" description="Helical" evidence="1">
    <location>
        <begin position="49"/>
        <end position="74"/>
    </location>
</feature>
<feature type="transmembrane region" description="Helical" evidence="1">
    <location>
        <begin position="21"/>
        <end position="43"/>
    </location>
</feature>
<feature type="domain" description="Histidine kinase" evidence="2">
    <location>
        <begin position="179"/>
        <end position="363"/>
    </location>
</feature>
<dbReference type="Pfam" id="PF02518">
    <property type="entry name" value="HATPase_c"/>
    <property type="match status" value="1"/>
</dbReference>
<dbReference type="InterPro" id="IPR036890">
    <property type="entry name" value="HATPase_C_sf"/>
</dbReference>
<gene>
    <name evidence="3" type="ORF">CK503_11105</name>
</gene>
<dbReference type="PROSITE" id="PS50109">
    <property type="entry name" value="HIS_KIN"/>
    <property type="match status" value="1"/>
</dbReference>
<reference evidence="3 4" key="1">
    <citation type="submission" date="2017-08" db="EMBL/GenBank/DDBJ databases">
        <title>Aliifodinibius alkalisoli sp. nov., isolated from saline alkaline soil.</title>
        <authorList>
            <person name="Liu D."/>
            <person name="Zhang G."/>
        </authorList>
    </citation>
    <scope>NUCLEOTIDE SEQUENCE [LARGE SCALE GENOMIC DNA]</scope>
    <source>
        <strain evidence="3 4">WN023</strain>
    </source>
</reference>
<protein>
    <recommendedName>
        <fullName evidence="2">Histidine kinase domain-containing protein</fullName>
    </recommendedName>
</protein>
<dbReference type="EMBL" id="NSKE01000007">
    <property type="protein sequence ID" value="PAU93691.1"/>
    <property type="molecule type" value="Genomic_DNA"/>
</dbReference>
<dbReference type="PANTHER" id="PTHR34220:SF7">
    <property type="entry name" value="SENSOR HISTIDINE KINASE YPDA"/>
    <property type="match status" value="1"/>
</dbReference>
<organism evidence="3 4">
    <name type="scientific">Fodinibius salipaludis</name>
    <dbReference type="NCBI Taxonomy" id="2032627"/>
    <lineage>
        <taxon>Bacteria</taxon>
        <taxon>Pseudomonadati</taxon>
        <taxon>Balneolota</taxon>
        <taxon>Balneolia</taxon>
        <taxon>Balneolales</taxon>
        <taxon>Balneolaceae</taxon>
        <taxon>Fodinibius</taxon>
    </lineage>
</organism>
<dbReference type="Pfam" id="PF06580">
    <property type="entry name" value="His_kinase"/>
    <property type="match status" value="1"/>
</dbReference>
<dbReference type="SMART" id="SM00387">
    <property type="entry name" value="HATPase_c"/>
    <property type="match status" value="1"/>
</dbReference>
<dbReference type="OrthoDB" id="9792992at2"/>
<dbReference type="InterPro" id="IPR050640">
    <property type="entry name" value="Bact_2-comp_sensor_kinase"/>
</dbReference>
<feature type="transmembrane region" description="Helical" evidence="1">
    <location>
        <begin position="127"/>
        <end position="147"/>
    </location>
</feature>
<dbReference type="AlphaFoldDB" id="A0A2A2G7U7"/>
<proteinExistence type="predicted"/>
<keyword evidence="1" id="KW-0472">Membrane</keyword>
<keyword evidence="4" id="KW-1185">Reference proteome</keyword>
<keyword evidence="1" id="KW-1133">Transmembrane helix</keyword>
<accession>A0A2A2G7U7</accession>
<name>A0A2A2G7U7_9BACT</name>
<evidence type="ECO:0000259" key="2">
    <source>
        <dbReference type="PROSITE" id="PS50109"/>
    </source>
</evidence>
<dbReference type="InterPro" id="IPR005467">
    <property type="entry name" value="His_kinase_dom"/>
</dbReference>
<dbReference type="Gene3D" id="3.30.565.10">
    <property type="entry name" value="Histidine kinase-like ATPase, C-terminal domain"/>
    <property type="match status" value="1"/>
</dbReference>
<evidence type="ECO:0000256" key="1">
    <source>
        <dbReference type="SAM" id="Phobius"/>
    </source>
</evidence>
<dbReference type="RefSeq" id="WP_095606882.1">
    <property type="nucleotide sequence ID" value="NZ_NSKE01000007.1"/>
</dbReference>
<dbReference type="InterPro" id="IPR003594">
    <property type="entry name" value="HATPase_dom"/>
</dbReference>
<feature type="transmembrane region" description="Helical" evidence="1">
    <location>
        <begin position="86"/>
        <end position="107"/>
    </location>
</feature>
<dbReference type="GO" id="GO:0016020">
    <property type="term" value="C:membrane"/>
    <property type="evidence" value="ECO:0007669"/>
    <property type="project" value="InterPro"/>
</dbReference>
<dbReference type="SUPFAM" id="SSF55874">
    <property type="entry name" value="ATPase domain of HSP90 chaperone/DNA topoisomerase II/histidine kinase"/>
    <property type="match status" value="1"/>
</dbReference>
<dbReference type="PANTHER" id="PTHR34220">
    <property type="entry name" value="SENSOR HISTIDINE KINASE YPDA"/>
    <property type="match status" value="1"/>
</dbReference>